<keyword evidence="9 15" id="KW-0418">Kinase</keyword>
<reference evidence="17 18" key="1">
    <citation type="submission" date="2020-05" db="EMBL/GenBank/DDBJ databases">
        <title>Parvularcula mediterraneae sp. nov., isolated from polypropylene straw from shallow seawater of the seashore of Laganas in Zakynthos island, Greece.</title>
        <authorList>
            <person name="Szabo I."/>
            <person name="Al-Omari J."/>
            <person name="Rado J."/>
            <person name="Szerdahelyi G.S."/>
        </authorList>
    </citation>
    <scope>NUCLEOTIDE SEQUENCE [LARGE SCALE GENOMIC DNA]</scope>
    <source>
        <strain evidence="17 18">ZS-1/3</strain>
    </source>
</reference>
<dbReference type="EC" id="2.7.7.2" evidence="15"/>
<evidence type="ECO:0000256" key="12">
    <source>
        <dbReference type="ARBA" id="ARBA00023268"/>
    </source>
</evidence>
<comment type="pathway">
    <text evidence="2 15">Cofactor biosynthesis; FAD biosynthesis; FAD from FMN: step 1/1.</text>
</comment>
<comment type="catalytic activity">
    <reaction evidence="14 15">
        <text>FMN + ATP + H(+) = FAD + diphosphate</text>
        <dbReference type="Rhea" id="RHEA:17237"/>
        <dbReference type="ChEBI" id="CHEBI:15378"/>
        <dbReference type="ChEBI" id="CHEBI:30616"/>
        <dbReference type="ChEBI" id="CHEBI:33019"/>
        <dbReference type="ChEBI" id="CHEBI:57692"/>
        <dbReference type="ChEBI" id="CHEBI:58210"/>
        <dbReference type="EC" id="2.7.7.2"/>
    </reaction>
</comment>
<comment type="similarity">
    <text evidence="15">Belongs to the ribF family.</text>
</comment>
<dbReference type="InterPro" id="IPR023465">
    <property type="entry name" value="Riboflavin_kinase_dom_sf"/>
</dbReference>
<dbReference type="GO" id="GO:0009231">
    <property type="term" value="P:riboflavin biosynthetic process"/>
    <property type="evidence" value="ECO:0007669"/>
    <property type="project" value="InterPro"/>
</dbReference>
<dbReference type="GO" id="GO:0006747">
    <property type="term" value="P:FAD biosynthetic process"/>
    <property type="evidence" value="ECO:0007669"/>
    <property type="project" value="UniProtKB-UniRule"/>
</dbReference>
<dbReference type="FunFam" id="3.40.50.620:FF:000021">
    <property type="entry name" value="Riboflavin biosynthesis protein"/>
    <property type="match status" value="1"/>
</dbReference>
<dbReference type="EC" id="2.7.1.26" evidence="15"/>
<dbReference type="NCBIfam" id="TIGR00125">
    <property type="entry name" value="cyt_tran_rel"/>
    <property type="match status" value="1"/>
</dbReference>
<dbReference type="PANTHER" id="PTHR22749">
    <property type="entry name" value="RIBOFLAVIN KINASE/FMN ADENYLYLTRANSFERASE"/>
    <property type="match status" value="1"/>
</dbReference>
<dbReference type="InterPro" id="IPR015864">
    <property type="entry name" value="FAD_synthase"/>
</dbReference>
<dbReference type="InterPro" id="IPR015865">
    <property type="entry name" value="Riboflavin_kinase_bac/euk"/>
</dbReference>
<comment type="pathway">
    <text evidence="3 15">Cofactor biosynthesis; FMN biosynthesis; FMN from riboflavin (ATP route): step 1/1.</text>
</comment>
<evidence type="ECO:0000256" key="14">
    <source>
        <dbReference type="ARBA" id="ARBA00049494"/>
    </source>
</evidence>
<evidence type="ECO:0000256" key="3">
    <source>
        <dbReference type="ARBA" id="ARBA00005201"/>
    </source>
</evidence>
<dbReference type="Pfam" id="PF01687">
    <property type="entry name" value="Flavokinase"/>
    <property type="match status" value="1"/>
</dbReference>
<dbReference type="InterPro" id="IPR014729">
    <property type="entry name" value="Rossmann-like_a/b/a_fold"/>
</dbReference>
<dbReference type="Gene3D" id="2.40.30.30">
    <property type="entry name" value="Riboflavin kinase-like"/>
    <property type="match status" value="1"/>
</dbReference>
<dbReference type="GO" id="GO:0005524">
    <property type="term" value="F:ATP binding"/>
    <property type="evidence" value="ECO:0007669"/>
    <property type="project" value="UniProtKB-UniRule"/>
</dbReference>
<keyword evidence="12" id="KW-0511">Multifunctional enzyme</keyword>
<keyword evidence="5 15" id="KW-0288">FMN</keyword>
<evidence type="ECO:0000256" key="15">
    <source>
        <dbReference type="PIRNR" id="PIRNR004491"/>
    </source>
</evidence>
<dbReference type="Gene3D" id="3.40.50.620">
    <property type="entry name" value="HUPs"/>
    <property type="match status" value="1"/>
</dbReference>
<dbReference type="InterPro" id="IPR002606">
    <property type="entry name" value="Riboflavin_kinase_bac"/>
</dbReference>
<keyword evidence="4 15" id="KW-0285">Flavoprotein</keyword>
<evidence type="ECO:0000256" key="10">
    <source>
        <dbReference type="ARBA" id="ARBA00022827"/>
    </source>
</evidence>
<keyword evidence="8 15" id="KW-0547">Nucleotide-binding</keyword>
<dbReference type="UniPathway" id="UPA00277">
    <property type="reaction ID" value="UER00407"/>
</dbReference>
<dbReference type="GO" id="GO:0003919">
    <property type="term" value="F:FMN adenylyltransferase activity"/>
    <property type="evidence" value="ECO:0007669"/>
    <property type="project" value="UniProtKB-UniRule"/>
</dbReference>
<dbReference type="PIRSF" id="PIRSF004491">
    <property type="entry name" value="FAD_Synth"/>
    <property type="match status" value="1"/>
</dbReference>
<dbReference type="CDD" id="cd02064">
    <property type="entry name" value="FAD_synthetase_N"/>
    <property type="match status" value="1"/>
</dbReference>
<evidence type="ECO:0000256" key="8">
    <source>
        <dbReference type="ARBA" id="ARBA00022741"/>
    </source>
</evidence>
<evidence type="ECO:0000256" key="13">
    <source>
        <dbReference type="ARBA" id="ARBA00047880"/>
    </source>
</evidence>
<feature type="domain" description="Riboflavin kinase" evidence="16">
    <location>
        <begin position="163"/>
        <end position="286"/>
    </location>
</feature>
<comment type="catalytic activity">
    <reaction evidence="13 15">
        <text>riboflavin + ATP = FMN + ADP + H(+)</text>
        <dbReference type="Rhea" id="RHEA:14357"/>
        <dbReference type="ChEBI" id="CHEBI:15378"/>
        <dbReference type="ChEBI" id="CHEBI:30616"/>
        <dbReference type="ChEBI" id="CHEBI:57986"/>
        <dbReference type="ChEBI" id="CHEBI:58210"/>
        <dbReference type="ChEBI" id="CHEBI:456216"/>
        <dbReference type="EC" id="2.7.1.26"/>
    </reaction>
</comment>
<dbReference type="GO" id="GO:0009398">
    <property type="term" value="P:FMN biosynthetic process"/>
    <property type="evidence" value="ECO:0007669"/>
    <property type="project" value="UniProtKB-UniRule"/>
</dbReference>
<sequence length="287" mass="31001">MGNFDGVHKGHRALIDEAKSLADELGAPLAAVTFEPHPRRVFRPDEPPFLLTPLEAKAELLEEAGCADVFALPFTPELHRQTPEEFIRGILFGTLGLKGVATGQDFQFGAGRAGSSETLAEIAGKIGLHYKAIAPVGTGEEKFSSSQARDALRAGDPVAAAQVLGYDWFVDGEVLKGRELARTLGFPTANIAMADQIRPLYGVYAVEAVVGGKAYPGVANIGVRPTVDGKEERLEVHLFDFSGDLYGQTMRCRFRHFIREERPMNGLDALKAQIAEDSGRARELLGA</sequence>
<organism evidence="17 18">
    <name type="scientific">Parvularcula mediterranea</name>
    <dbReference type="NCBI Taxonomy" id="2732508"/>
    <lineage>
        <taxon>Bacteria</taxon>
        <taxon>Pseudomonadati</taxon>
        <taxon>Pseudomonadota</taxon>
        <taxon>Alphaproteobacteria</taxon>
        <taxon>Parvularculales</taxon>
        <taxon>Parvularculaceae</taxon>
        <taxon>Parvularcula</taxon>
    </lineage>
</organism>
<evidence type="ECO:0000256" key="9">
    <source>
        <dbReference type="ARBA" id="ARBA00022777"/>
    </source>
</evidence>
<evidence type="ECO:0000256" key="1">
    <source>
        <dbReference type="ARBA" id="ARBA00002121"/>
    </source>
</evidence>
<evidence type="ECO:0000256" key="2">
    <source>
        <dbReference type="ARBA" id="ARBA00004726"/>
    </source>
</evidence>
<gene>
    <name evidence="17" type="ORF">HK107_10405</name>
</gene>
<keyword evidence="10 15" id="KW-0274">FAD</keyword>
<dbReference type="InterPro" id="IPR004821">
    <property type="entry name" value="Cyt_trans-like"/>
</dbReference>
<evidence type="ECO:0000313" key="18">
    <source>
        <dbReference type="Proteomes" id="UP000536835"/>
    </source>
</evidence>
<dbReference type="NCBIfam" id="NF004160">
    <property type="entry name" value="PRK05627.1-3"/>
    <property type="match status" value="1"/>
</dbReference>
<evidence type="ECO:0000256" key="11">
    <source>
        <dbReference type="ARBA" id="ARBA00022840"/>
    </source>
</evidence>
<protein>
    <recommendedName>
        <fullName evidence="15">Riboflavin biosynthesis protein</fullName>
    </recommendedName>
    <domain>
        <recommendedName>
            <fullName evidence="15">Riboflavin kinase</fullName>
            <ecNumber evidence="15">2.7.1.26</ecNumber>
        </recommendedName>
        <alternativeName>
            <fullName evidence="15">Flavokinase</fullName>
        </alternativeName>
    </domain>
    <domain>
        <recommendedName>
            <fullName evidence="15">FMN adenylyltransferase</fullName>
            <ecNumber evidence="15">2.7.7.2</ecNumber>
        </recommendedName>
        <alternativeName>
            <fullName evidence="15">FAD pyrophosphorylase</fullName>
        </alternativeName>
        <alternativeName>
            <fullName evidence="15">FAD synthase</fullName>
        </alternativeName>
    </domain>
</protein>
<evidence type="ECO:0000256" key="5">
    <source>
        <dbReference type="ARBA" id="ARBA00022643"/>
    </source>
</evidence>
<accession>A0A7Y3W5Q2</accession>
<dbReference type="SUPFAM" id="SSF52374">
    <property type="entry name" value="Nucleotidylyl transferase"/>
    <property type="match status" value="1"/>
</dbReference>
<evidence type="ECO:0000256" key="6">
    <source>
        <dbReference type="ARBA" id="ARBA00022679"/>
    </source>
</evidence>
<keyword evidence="7 15" id="KW-0548">Nucleotidyltransferase</keyword>
<proteinExistence type="inferred from homology"/>
<evidence type="ECO:0000256" key="7">
    <source>
        <dbReference type="ARBA" id="ARBA00022695"/>
    </source>
</evidence>
<dbReference type="UniPathway" id="UPA00276">
    <property type="reaction ID" value="UER00406"/>
</dbReference>
<comment type="function">
    <text evidence="1">Catalyzes the phosphorylation of riboflavin to FMN followed by the adenylation of FMN to FAD.</text>
</comment>
<dbReference type="NCBIfam" id="TIGR00083">
    <property type="entry name" value="ribF"/>
    <property type="match status" value="1"/>
</dbReference>
<dbReference type="SMART" id="SM00904">
    <property type="entry name" value="Flavokinase"/>
    <property type="match status" value="1"/>
</dbReference>
<dbReference type="Pfam" id="PF06574">
    <property type="entry name" value="FAD_syn"/>
    <property type="match status" value="1"/>
</dbReference>
<evidence type="ECO:0000313" key="17">
    <source>
        <dbReference type="EMBL" id="NNU16733.1"/>
    </source>
</evidence>
<dbReference type="SUPFAM" id="SSF82114">
    <property type="entry name" value="Riboflavin kinase-like"/>
    <property type="match status" value="1"/>
</dbReference>
<dbReference type="EMBL" id="JABFCX010000003">
    <property type="protein sequence ID" value="NNU16733.1"/>
    <property type="molecule type" value="Genomic_DNA"/>
</dbReference>
<name>A0A7Y3W5Q2_9PROT</name>
<dbReference type="Proteomes" id="UP000536835">
    <property type="component" value="Unassembled WGS sequence"/>
</dbReference>
<keyword evidence="6 15" id="KW-0808">Transferase</keyword>
<comment type="caution">
    <text evidence="17">The sequence shown here is derived from an EMBL/GenBank/DDBJ whole genome shotgun (WGS) entry which is preliminary data.</text>
</comment>
<dbReference type="PANTHER" id="PTHR22749:SF6">
    <property type="entry name" value="RIBOFLAVIN KINASE"/>
    <property type="match status" value="1"/>
</dbReference>
<dbReference type="AlphaFoldDB" id="A0A7Y3W5Q2"/>
<keyword evidence="18" id="KW-1185">Reference proteome</keyword>
<dbReference type="GO" id="GO:0008531">
    <property type="term" value="F:riboflavin kinase activity"/>
    <property type="evidence" value="ECO:0007669"/>
    <property type="project" value="UniProtKB-UniRule"/>
</dbReference>
<evidence type="ECO:0000256" key="4">
    <source>
        <dbReference type="ARBA" id="ARBA00022630"/>
    </source>
</evidence>
<evidence type="ECO:0000259" key="16">
    <source>
        <dbReference type="SMART" id="SM00904"/>
    </source>
</evidence>
<keyword evidence="11 15" id="KW-0067">ATP-binding</keyword>
<dbReference type="InterPro" id="IPR023468">
    <property type="entry name" value="Riboflavin_kinase"/>
</dbReference>